<dbReference type="Gene3D" id="3.40.50.1820">
    <property type="entry name" value="alpha/beta hydrolase"/>
    <property type="match status" value="1"/>
</dbReference>
<dbReference type="InterPro" id="IPR005945">
    <property type="entry name" value="Pro_imino_pep"/>
</dbReference>
<dbReference type="InterPro" id="IPR050471">
    <property type="entry name" value="AB_hydrolase"/>
</dbReference>
<dbReference type="Proteomes" id="UP000053424">
    <property type="component" value="Unassembled WGS sequence"/>
</dbReference>
<feature type="domain" description="AB hydrolase-1" evidence="3">
    <location>
        <begin position="39"/>
        <end position="282"/>
    </location>
</feature>
<dbReference type="PIRSF" id="PIRSF005539">
    <property type="entry name" value="Pept_S33_TRI_F1"/>
    <property type="match status" value="1"/>
</dbReference>
<dbReference type="HOGENOM" id="CLU_020336_15_1_1"/>
<dbReference type="STRING" id="686832.A0A0C3BTJ1"/>
<evidence type="ECO:0000256" key="2">
    <source>
        <dbReference type="ARBA" id="ARBA00022801"/>
    </source>
</evidence>
<reference evidence="4 5" key="1">
    <citation type="submission" date="2014-04" db="EMBL/GenBank/DDBJ databases">
        <authorList>
            <consortium name="DOE Joint Genome Institute"/>
            <person name="Kuo A."/>
            <person name="Gay G."/>
            <person name="Dore J."/>
            <person name="Kohler A."/>
            <person name="Nagy L.G."/>
            <person name="Floudas D."/>
            <person name="Copeland A."/>
            <person name="Barry K.W."/>
            <person name="Cichocki N."/>
            <person name="Veneault-Fourrey C."/>
            <person name="LaButti K."/>
            <person name="Lindquist E.A."/>
            <person name="Lipzen A."/>
            <person name="Lundell T."/>
            <person name="Morin E."/>
            <person name="Murat C."/>
            <person name="Sun H."/>
            <person name="Tunlid A."/>
            <person name="Henrissat B."/>
            <person name="Grigoriev I.V."/>
            <person name="Hibbett D.S."/>
            <person name="Martin F."/>
            <person name="Nordberg H.P."/>
            <person name="Cantor M.N."/>
            <person name="Hua S.X."/>
        </authorList>
    </citation>
    <scope>NUCLEOTIDE SEQUENCE [LARGE SCALE GENOMIC DNA]</scope>
    <source>
        <strain evidence="5">h7</strain>
    </source>
</reference>
<dbReference type="PANTHER" id="PTHR43433:SF5">
    <property type="entry name" value="AB HYDROLASE-1 DOMAIN-CONTAINING PROTEIN"/>
    <property type="match status" value="1"/>
</dbReference>
<evidence type="ECO:0000313" key="5">
    <source>
        <dbReference type="Proteomes" id="UP000053424"/>
    </source>
</evidence>
<proteinExistence type="inferred from homology"/>
<evidence type="ECO:0000256" key="1">
    <source>
        <dbReference type="ARBA" id="ARBA00010088"/>
    </source>
</evidence>
<dbReference type="OrthoDB" id="190201at2759"/>
<keyword evidence="5" id="KW-1185">Reference proteome</keyword>
<dbReference type="InterPro" id="IPR000073">
    <property type="entry name" value="AB_hydrolase_1"/>
</dbReference>
<dbReference type="EMBL" id="KN831821">
    <property type="protein sequence ID" value="KIM35414.1"/>
    <property type="molecule type" value="Genomic_DNA"/>
</dbReference>
<evidence type="ECO:0000313" key="4">
    <source>
        <dbReference type="EMBL" id="KIM35414.1"/>
    </source>
</evidence>
<dbReference type="AlphaFoldDB" id="A0A0C3BTJ1"/>
<evidence type="ECO:0000259" key="3">
    <source>
        <dbReference type="Pfam" id="PF00561"/>
    </source>
</evidence>
<keyword evidence="2" id="KW-0378">Hydrolase</keyword>
<sequence>MASANSPKFTEGKIDFTHEGETYQTYYKRFGDLENRTRNPLVVLHGGPGLCHDYLIPFSQLTEKYGVPVILYDQLGNAKSTHLKEKPPAFWTIDLFIDELVNLLNHFNIQDGFDLAGHSGGGILASEFEVRRQPAGLKHLILASSLAASSLWNQSNGQLMQAFPDDVKQGLMGGMKEPEKFFHSLKEFHSVHGCVIRPVPAEYWYTLDQVFGPDGDPTVASAPILQNWSIIDRLHLVRVPTFITNGRKDISQDFVVQPFFDKIQKAKWVTFENSSHSAFIEETDRYMKLASEFLAL</sequence>
<dbReference type="InterPro" id="IPR002410">
    <property type="entry name" value="Peptidase_S33"/>
</dbReference>
<comment type="similarity">
    <text evidence="1">Belongs to the peptidase S33 family.</text>
</comment>
<reference evidence="5" key="2">
    <citation type="submission" date="2015-01" db="EMBL/GenBank/DDBJ databases">
        <title>Evolutionary Origins and Diversification of the Mycorrhizal Mutualists.</title>
        <authorList>
            <consortium name="DOE Joint Genome Institute"/>
            <consortium name="Mycorrhizal Genomics Consortium"/>
            <person name="Kohler A."/>
            <person name="Kuo A."/>
            <person name="Nagy L.G."/>
            <person name="Floudas D."/>
            <person name="Copeland A."/>
            <person name="Barry K.W."/>
            <person name="Cichocki N."/>
            <person name="Veneault-Fourrey C."/>
            <person name="LaButti K."/>
            <person name="Lindquist E.A."/>
            <person name="Lipzen A."/>
            <person name="Lundell T."/>
            <person name="Morin E."/>
            <person name="Murat C."/>
            <person name="Riley R."/>
            <person name="Ohm R."/>
            <person name="Sun H."/>
            <person name="Tunlid A."/>
            <person name="Henrissat B."/>
            <person name="Grigoriev I.V."/>
            <person name="Hibbett D.S."/>
            <person name="Martin F."/>
        </authorList>
    </citation>
    <scope>NUCLEOTIDE SEQUENCE [LARGE SCALE GENOMIC DNA]</scope>
    <source>
        <strain evidence="5">h7</strain>
    </source>
</reference>
<dbReference type="PANTHER" id="PTHR43433">
    <property type="entry name" value="HYDROLASE, ALPHA/BETA FOLD FAMILY PROTEIN"/>
    <property type="match status" value="1"/>
</dbReference>
<protein>
    <recommendedName>
        <fullName evidence="3">AB hydrolase-1 domain-containing protein</fullName>
    </recommendedName>
</protein>
<dbReference type="GO" id="GO:0006508">
    <property type="term" value="P:proteolysis"/>
    <property type="evidence" value="ECO:0007669"/>
    <property type="project" value="InterPro"/>
</dbReference>
<dbReference type="SUPFAM" id="SSF53474">
    <property type="entry name" value="alpha/beta-Hydrolases"/>
    <property type="match status" value="1"/>
</dbReference>
<name>A0A0C3BTJ1_HEBCY</name>
<dbReference type="Pfam" id="PF00561">
    <property type="entry name" value="Abhydrolase_1"/>
    <property type="match status" value="1"/>
</dbReference>
<organism evidence="4 5">
    <name type="scientific">Hebeloma cylindrosporum</name>
    <dbReference type="NCBI Taxonomy" id="76867"/>
    <lineage>
        <taxon>Eukaryota</taxon>
        <taxon>Fungi</taxon>
        <taxon>Dikarya</taxon>
        <taxon>Basidiomycota</taxon>
        <taxon>Agaricomycotina</taxon>
        <taxon>Agaricomycetes</taxon>
        <taxon>Agaricomycetidae</taxon>
        <taxon>Agaricales</taxon>
        <taxon>Agaricineae</taxon>
        <taxon>Hymenogastraceae</taxon>
        <taxon>Hebeloma</taxon>
    </lineage>
</organism>
<dbReference type="GO" id="GO:0008233">
    <property type="term" value="F:peptidase activity"/>
    <property type="evidence" value="ECO:0007669"/>
    <property type="project" value="InterPro"/>
</dbReference>
<accession>A0A0C3BTJ1</accession>
<gene>
    <name evidence="4" type="ORF">M413DRAFT_449798</name>
</gene>
<dbReference type="PRINTS" id="PR00793">
    <property type="entry name" value="PROAMNOPTASE"/>
</dbReference>
<dbReference type="InterPro" id="IPR029058">
    <property type="entry name" value="AB_hydrolase_fold"/>
</dbReference>